<dbReference type="EMBL" id="CM055760">
    <property type="protein sequence ID" value="KAJ7986991.1"/>
    <property type="molecule type" value="Genomic_DNA"/>
</dbReference>
<name>A0ACC2F6H0_DALPE</name>
<proteinExistence type="predicted"/>
<protein>
    <submittedName>
        <fullName evidence="1">Uncharacterized protein</fullName>
    </submittedName>
</protein>
<accession>A0ACC2F6H0</accession>
<dbReference type="Proteomes" id="UP001157502">
    <property type="component" value="Chromosome 33"/>
</dbReference>
<gene>
    <name evidence="1" type="ORF">DPEC_G00334120</name>
</gene>
<sequence length="684" mass="77574">MPIIKLPVVHHLGIISQKHKEDLQKSLKKSQGITLTTYSKVIRNPFEIVTEQFIKQYSISQGSEEQEKFVELARQLLSRSKRRAGLKCMGEGDHVNLPLAWTELLLLGLCPGRIQNESLVSLLMSLDHAPVHVDQIPALFYLLESALYNVCSDTSEKTNMSTYKTKILKLGYLAILRLFLFHITGNLSGYQKSKSHLSRYLKAFCQCESVYEPYTNIFFSVHFILRAGEIICGPGCFERVLRWRMQTHDSVVLTSFLHFTHVAGHILDASAILLDSLSWDPADCQEYDVNQVLWHCLLSWYCVQNNVSQLSQVTDHLILLKDELQKDNWVDCALGLMVLGEAAKSSLLCLQLLLSLHINSKTEDDGILEANGRISQMNGWPWQLEHIYFTVLADICLHGTNAEIQKTALLGSQNPQGYYITDGLLKCVKNSGAEDWRMRCSAVQALVCVFRGLSGAVLQDGLRNAAWLVLHEHLGQETDQRVHEASNVIEAEMNVPESSVFSERQKLLHPPASSLSGHFITWRLACTLSQFYLPPMPVQVNPRTRAKKKPPHHSTGPWLKASPPRPKETTRSPRKSQHPTKSPEGCHSTQGGSKKSQAYTDFIERTNDNLMSVVENQMHRACQWQKELQIILAEEKDAAKDELEKAQKENEKHLQEIMRRRMEKVRKDTKPYELPLCQLTGGLL</sequence>
<evidence type="ECO:0000313" key="2">
    <source>
        <dbReference type="Proteomes" id="UP001157502"/>
    </source>
</evidence>
<organism evidence="1 2">
    <name type="scientific">Dallia pectoralis</name>
    <name type="common">Alaska blackfish</name>
    <dbReference type="NCBI Taxonomy" id="75939"/>
    <lineage>
        <taxon>Eukaryota</taxon>
        <taxon>Metazoa</taxon>
        <taxon>Chordata</taxon>
        <taxon>Craniata</taxon>
        <taxon>Vertebrata</taxon>
        <taxon>Euteleostomi</taxon>
        <taxon>Actinopterygii</taxon>
        <taxon>Neopterygii</taxon>
        <taxon>Teleostei</taxon>
        <taxon>Protacanthopterygii</taxon>
        <taxon>Esociformes</taxon>
        <taxon>Umbridae</taxon>
        <taxon>Dallia</taxon>
    </lineage>
</organism>
<reference evidence="1" key="1">
    <citation type="submission" date="2021-05" db="EMBL/GenBank/DDBJ databases">
        <authorList>
            <person name="Pan Q."/>
            <person name="Jouanno E."/>
            <person name="Zahm M."/>
            <person name="Klopp C."/>
            <person name="Cabau C."/>
            <person name="Louis A."/>
            <person name="Berthelot C."/>
            <person name="Parey E."/>
            <person name="Roest Crollius H."/>
            <person name="Montfort J."/>
            <person name="Robinson-Rechavi M."/>
            <person name="Bouchez O."/>
            <person name="Lampietro C."/>
            <person name="Lopez Roques C."/>
            <person name="Donnadieu C."/>
            <person name="Postlethwait J."/>
            <person name="Bobe J."/>
            <person name="Dillon D."/>
            <person name="Chandos A."/>
            <person name="von Hippel F."/>
            <person name="Guiguen Y."/>
        </authorList>
    </citation>
    <scope>NUCLEOTIDE SEQUENCE</scope>
    <source>
        <strain evidence="1">YG-Jan2019</strain>
    </source>
</reference>
<keyword evidence="2" id="KW-1185">Reference proteome</keyword>
<comment type="caution">
    <text evidence="1">The sequence shown here is derived from an EMBL/GenBank/DDBJ whole genome shotgun (WGS) entry which is preliminary data.</text>
</comment>
<evidence type="ECO:0000313" key="1">
    <source>
        <dbReference type="EMBL" id="KAJ7986991.1"/>
    </source>
</evidence>